<dbReference type="GO" id="GO:0050660">
    <property type="term" value="F:flavin adenine dinucleotide binding"/>
    <property type="evidence" value="ECO:0007669"/>
    <property type="project" value="InterPro"/>
</dbReference>
<dbReference type="InterPro" id="IPR050346">
    <property type="entry name" value="FMO-like"/>
</dbReference>
<organism evidence="7 8">
    <name type="scientific">Apostasia shenzhenica</name>
    <dbReference type="NCBI Taxonomy" id="1088818"/>
    <lineage>
        <taxon>Eukaryota</taxon>
        <taxon>Viridiplantae</taxon>
        <taxon>Streptophyta</taxon>
        <taxon>Embryophyta</taxon>
        <taxon>Tracheophyta</taxon>
        <taxon>Spermatophyta</taxon>
        <taxon>Magnoliopsida</taxon>
        <taxon>Liliopsida</taxon>
        <taxon>Asparagales</taxon>
        <taxon>Orchidaceae</taxon>
        <taxon>Apostasioideae</taxon>
        <taxon>Apostasia</taxon>
    </lineage>
</organism>
<dbReference type="STRING" id="1088818.A0A2H9ZWZ0"/>
<dbReference type="GO" id="GO:0050661">
    <property type="term" value="F:NADP binding"/>
    <property type="evidence" value="ECO:0007669"/>
    <property type="project" value="InterPro"/>
</dbReference>
<keyword evidence="3 6" id="KW-0274">FAD</keyword>
<keyword evidence="8" id="KW-1185">Reference proteome</keyword>
<comment type="cofactor">
    <cofactor evidence="6">
        <name>FAD</name>
        <dbReference type="ChEBI" id="CHEBI:57692"/>
    </cofactor>
</comment>
<dbReference type="InterPro" id="IPR036188">
    <property type="entry name" value="FAD/NAD-bd_sf"/>
</dbReference>
<keyword evidence="4" id="KW-0521">NADP</keyword>
<evidence type="ECO:0000313" key="7">
    <source>
        <dbReference type="EMBL" id="PKA47821.1"/>
    </source>
</evidence>
<dbReference type="InterPro" id="IPR000960">
    <property type="entry name" value="Flavin_mOase"/>
</dbReference>
<dbReference type="AlphaFoldDB" id="A0A2H9ZWZ0"/>
<dbReference type="Proteomes" id="UP000236161">
    <property type="component" value="Unassembled WGS sequence"/>
</dbReference>
<comment type="similarity">
    <text evidence="1 6">Belongs to the FMO family.</text>
</comment>
<evidence type="ECO:0000256" key="5">
    <source>
        <dbReference type="ARBA" id="ARBA00023002"/>
    </source>
</evidence>
<protein>
    <recommendedName>
        <fullName evidence="6">Flavin-containing monooxygenase</fullName>
        <ecNumber evidence="6">1.-.-.-</ecNumber>
    </recommendedName>
</protein>
<accession>A0A2H9ZWZ0</accession>
<dbReference type="Gene3D" id="3.50.50.60">
    <property type="entry name" value="FAD/NAD(P)-binding domain"/>
    <property type="match status" value="2"/>
</dbReference>
<gene>
    <name evidence="7" type="primary">FMO1</name>
    <name evidence="7" type="ORF">AXF42_Ash020224</name>
</gene>
<proteinExistence type="inferred from homology"/>
<dbReference type="FunFam" id="3.50.50.60:FF:000403">
    <property type="entry name" value="Flavin-containing monooxygenase"/>
    <property type="match status" value="1"/>
</dbReference>
<evidence type="ECO:0000256" key="4">
    <source>
        <dbReference type="ARBA" id="ARBA00022857"/>
    </source>
</evidence>
<dbReference type="FunFam" id="3.50.50.60:FF:000226">
    <property type="entry name" value="Flavin-containing monooxygenase"/>
    <property type="match status" value="1"/>
</dbReference>
<evidence type="ECO:0000256" key="2">
    <source>
        <dbReference type="ARBA" id="ARBA00022630"/>
    </source>
</evidence>
<evidence type="ECO:0000256" key="6">
    <source>
        <dbReference type="RuleBase" id="RU361177"/>
    </source>
</evidence>
<evidence type="ECO:0000256" key="3">
    <source>
        <dbReference type="ARBA" id="ARBA00022827"/>
    </source>
</evidence>
<dbReference type="EC" id="1.-.-.-" evidence="6"/>
<dbReference type="PANTHER" id="PTHR23023">
    <property type="entry name" value="DIMETHYLANILINE MONOOXYGENASE"/>
    <property type="match status" value="1"/>
</dbReference>
<keyword evidence="2 6" id="KW-0285">Flavoprotein</keyword>
<reference evidence="7 8" key="1">
    <citation type="journal article" date="2017" name="Nature">
        <title>The Apostasia genome and the evolution of orchids.</title>
        <authorList>
            <person name="Zhang G.Q."/>
            <person name="Liu K.W."/>
            <person name="Li Z."/>
            <person name="Lohaus R."/>
            <person name="Hsiao Y.Y."/>
            <person name="Niu S.C."/>
            <person name="Wang J.Y."/>
            <person name="Lin Y.C."/>
            <person name="Xu Q."/>
            <person name="Chen L.J."/>
            <person name="Yoshida K."/>
            <person name="Fujiwara S."/>
            <person name="Wang Z.W."/>
            <person name="Zhang Y.Q."/>
            <person name="Mitsuda N."/>
            <person name="Wang M."/>
            <person name="Liu G.H."/>
            <person name="Pecoraro L."/>
            <person name="Huang H.X."/>
            <person name="Xiao X.J."/>
            <person name="Lin M."/>
            <person name="Wu X.Y."/>
            <person name="Wu W.L."/>
            <person name="Chen Y.Y."/>
            <person name="Chang S.B."/>
            <person name="Sakamoto S."/>
            <person name="Ohme-Takagi M."/>
            <person name="Yagi M."/>
            <person name="Zeng S.J."/>
            <person name="Shen C.Y."/>
            <person name="Yeh C.M."/>
            <person name="Luo Y.B."/>
            <person name="Tsai W.C."/>
            <person name="Van de Peer Y."/>
            <person name="Liu Z.J."/>
        </authorList>
    </citation>
    <scope>NUCLEOTIDE SEQUENCE [LARGE SCALE GENOMIC DNA]</scope>
    <source>
        <strain evidence="8">cv. Shenzhen</strain>
        <tissue evidence="7">Stem</tissue>
    </source>
</reference>
<dbReference type="GO" id="GO:0004499">
    <property type="term" value="F:N,N-dimethylaniline monooxygenase activity"/>
    <property type="evidence" value="ECO:0007669"/>
    <property type="project" value="InterPro"/>
</dbReference>
<dbReference type="Pfam" id="PF00743">
    <property type="entry name" value="FMO-like"/>
    <property type="match status" value="1"/>
</dbReference>
<name>A0A2H9ZWZ0_9ASPA</name>
<evidence type="ECO:0000313" key="8">
    <source>
        <dbReference type="Proteomes" id="UP000236161"/>
    </source>
</evidence>
<dbReference type="PIRSF" id="PIRSF000332">
    <property type="entry name" value="FMO"/>
    <property type="match status" value="1"/>
</dbReference>
<dbReference type="OrthoDB" id="66881at2759"/>
<keyword evidence="6 7" id="KW-0503">Monooxygenase</keyword>
<dbReference type="InterPro" id="IPR020946">
    <property type="entry name" value="Flavin_mOase-like"/>
</dbReference>
<keyword evidence="5 6" id="KW-0560">Oxidoreductase</keyword>
<dbReference type="SUPFAM" id="SSF51905">
    <property type="entry name" value="FAD/NAD(P)-binding domain"/>
    <property type="match status" value="2"/>
</dbReference>
<dbReference type="EMBL" id="KZ453086">
    <property type="protein sequence ID" value="PKA47821.1"/>
    <property type="molecule type" value="Genomic_DNA"/>
</dbReference>
<sequence length="525" mass="59206">MAEKRVCVVGAGVSGLVTCKYLLEKGLRPVVFEASGSIGGAWAATIRTTRLQTRTRLYRFSDFPWPESGDEFPHHSQVMEYLEAYARRFDILRHVRFGEKVVALEFVGAGEEEMRAWELWGGSGDAFAGDGGVWHVTVQRDDGALEKHVMDFVVLCLGRFSGLPDIPTFPEKKGPAAFAGDAIHSMDYANMGGAAAADLVKGKRVVVVGFLKSAIDVAAECAVVNGKLHLGNENPCTMIVRTKRWNVPSLSAWGIPLYRIYFNRFSELLFHKPGEGFILSLLATLLSPLRWIISKLIESYFKRVMPIEKYGMVPDDSIFDAMTSSLISELPEKFYDMVEEGKIILKKSKTFEFCEEGIVVEGNSTPIKADLVIFATGFKGDQKLRDIFTSPWLRNIVAGSLDSTVPLYRECIHPQIPQMAIIGYSESLSNLYTSEMEARWLAYFLDGGFRLPSIRVMEKNIKEWEKYQKRYNHENYRRSSISLVHIWYNDQLCRDMGCNPKRKKGLLADLFFPYVPTDYVGLGEI</sequence>
<evidence type="ECO:0000256" key="1">
    <source>
        <dbReference type="ARBA" id="ARBA00009183"/>
    </source>
</evidence>